<organism evidence="5">
    <name type="scientific">Micromonas pusilla (strain CCMP1545)</name>
    <name type="common">Picoplanktonic green alga</name>
    <dbReference type="NCBI Taxonomy" id="564608"/>
    <lineage>
        <taxon>Eukaryota</taxon>
        <taxon>Viridiplantae</taxon>
        <taxon>Chlorophyta</taxon>
        <taxon>Mamiellophyceae</taxon>
        <taxon>Mamiellales</taxon>
        <taxon>Mamiellaceae</taxon>
        <taxon>Micromonas</taxon>
    </lineage>
</organism>
<evidence type="ECO:0000256" key="3">
    <source>
        <dbReference type="SAM" id="MobiDB-lite"/>
    </source>
</evidence>
<evidence type="ECO:0000313" key="4">
    <source>
        <dbReference type="EMBL" id="EEH51770.1"/>
    </source>
</evidence>
<dbReference type="KEGG" id="mpp:MICPUCDRAFT_43173"/>
<name>C1N7T6_MICPC</name>
<keyword evidence="5" id="KW-1185">Reference proteome</keyword>
<dbReference type="GO" id="GO:0071562">
    <property type="term" value="P:nucleus-vacuole junction assembly"/>
    <property type="evidence" value="ECO:0007669"/>
    <property type="project" value="InterPro"/>
</dbReference>
<proteinExistence type="inferred from homology"/>
<reference evidence="4 5" key="1">
    <citation type="journal article" date="2009" name="Science">
        <title>Green evolution and dynamic adaptations revealed by genomes of the marine picoeukaryotes Micromonas.</title>
        <authorList>
            <person name="Worden A.Z."/>
            <person name="Lee J.H."/>
            <person name="Mock T."/>
            <person name="Rouze P."/>
            <person name="Simmons M.P."/>
            <person name="Aerts A.L."/>
            <person name="Allen A.E."/>
            <person name="Cuvelier M.L."/>
            <person name="Derelle E."/>
            <person name="Everett M.V."/>
            <person name="Foulon E."/>
            <person name="Grimwood J."/>
            <person name="Gundlach H."/>
            <person name="Henrissat B."/>
            <person name="Napoli C."/>
            <person name="McDonald S.M."/>
            <person name="Parker M.S."/>
            <person name="Rombauts S."/>
            <person name="Salamov A."/>
            <person name="Von Dassow P."/>
            <person name="Badger J.H."/>
            <person name="Coutinho P.M."/>
            <person name="Demir E."/>
            <person name="Dubchak I."/>
            <person name="Gentemann C."/>
            <person name="Eikrem W."/>
            <person name="Gready J.E."/>
            <person name="John U."/>
            <person name="Lanier W."/>
            <person name="Lindquist E.A."/>
            <person name="Lucas S."/>
            <person name="Mayer K.F."/>
            <person name="Moreau H."/>
            <person name="Not F."/>
            <person name="Otillar R."/>
            <person name="Panaud O."/>
            <person name="Pangilinan J."/>
            <person name="Paulsen I."/>
            <person name="Piegu B."/>
            <person name="Poliakov A."/>
            <person name="Robbens S."/>
            <person name="Schmutz J."/>
            <person name="Toulza E."/>
            <person name="Wyss T."/>
            <person name="Zelensky A."/>
            <person name="Zhou K."/>
            <person name="Armbrust E.V."/>
            <person name="Bhattacharya D."/>
            <person name="Goodenough U.W."/>
            <person name="Van de Peer Y."/>
            <person name="Grigoriev I.V."/>
        </authorList>
    </citation>
    <scope>NUCLEOTIDE SEQUENCE [LARGE SCALE GENOMIC DNA]</scope>
    <source>
        <strain evidence="4 5">CCMP1545</strain>
    </source>
</reference>
<dbReference type="Gene3D" id="1.25.10.10">
    <property type="entry name" value="Leucine-rich Repeat Variant"/>
    <property type="match status" value="3"/>
</dbReference>
<feature type="region of interest" description="Disordered" evidence="3">
    <location>
        <begin position="97"/>
        <end position="190"/>
    </location>
</feature>
<dbReference type="GeneID" id="9689407"/>
<keyword evidence="2" id="KW-0677">Repeat</keyword>
<dbReference type="OrthoDB" id="10682429at2759"/>
<dbReference type="AlphaFoldDB" id="C1N7T6"/>
<dbReference type="Proteomes" id="UP000001876">
    <property type="component" value="Unassembled WGS sequence"/>
</dbReference>
<dbReference type="RefSeq" id="XP_003064148.1">
    <property type="nucleotide sequence ID" value="XM_003064102.1"/>
</dbReference>
<gene>
    <name evidence="4" type="ORF">MICPUCDRAFT_43173</name>
</gene>
<feature type="compositionally biased region" description="Basic and acidic residues" evidence="3">
    <location>
        <begin position="137"/>
        <end position="151"/>
    </location>
</feature>
<feature type="region of interest" description="Disordered" evidence="3">
    <location>
        <begin position="714"/>
        <end position="757"/>
    </location>
</feature>
<dbReference type="SUPFAM" id="SSF48371">
    <property type="entry name" value="ARM repeat"/>
    <property type="match status" value="2"/>
</dbReference>
<feature type="compositionally biased region" description="Pro residues" evidence="3">
    <location>
        <begin position="163"/>
        <end position="177"/>
    </location>
</feature>
<dbReference type="GO" id="GO:0043495">
    <property type="term" value="F:protein-membrane adaptor activity"/>
    <property type="evidence" value="ECO:0007669"/>
    <property type="project" value="InterPro"/>
</dbReference>
<comment type="similarity">
    <text evidence="1">Belongs to the beta-catenin family.</text>
</comment>
<dbReference type="PANTHER" id="PTHR47249">
    <property type="entry name" value="VACUOLAR PROTEIN 8"/>
    <property type="match status" value="1"/>
</dbReference>
<dbReference type="EMBL" id="GG663750">
    <property type="protein sequence ID" value="EEH51770.1"/>
    <property type="molecule type" value="Genomic_DNA"/>
</dbReference>
<evidence type="ECO:0000313" key="5">
    <source>
        <dbReference type="Proteomes" id="UP000001876"/>
    </source>
</evidence>
<dbReference type="InterPro" id="IPR011989">
    <property type="entry name" value="ARM-like"/>
</dbReference>
<sequence length="757" mass="82238">MGLRRGPPSIQFEQNLRTQHVDSNHVQPLVDLAQWSQCIETRPCSPAKHAAQVKRDAVQGLYVLARSEGNKEVMGAMGALTALMELVFKSEKNPTAFIVESPSKPPARRRRPSGANAASRLGPGRGSIAEETIAEEGAEKAEGEGGIDRGRTNRNADAAAAAPDPPDPPKPSTPPATLPLTPTHASPKPRLISDLVDLDPAAAASSASDPSLKEEKSRPTGDLKLTRLAAAAVAALLTNASNQERFVEMGGLEMTCDLIEITKNAELLCCLASILDNLSRHKKFQTRFVDGETLSSVLSLALRTNADVRVAAHAVSCLRRVASNPENQTRWPAAALETLIVWLEYFEGNDKIPAMVIEALAYLCEEVEENRTRVRDLDGIALIGGYLDLDKHDDDVRLCAMKCVRCIAESDSCKRAVAVPEILTNFRAIVELNAMTNDVEQLREAMLVATSIAECEENKILLVECGYHEALFKVLDMISDRTFHRNCTKFLKELCEDDDCREAMIPYMYRIVTHVCSSDDFVTQMYSTLMLCELSQKPSTLDAIMKHCHRVCATLDRWLANPLPDEKFQRHVVELAALLAVHDKAKLEICTGEREIVPGSKDELDGLAAGKFKILDSCVALTRSKNATLQKAAATFIAALSAGVGDSGDFARQSLVNAGALWRLKALANEARAVETMEIAGEVLEKNLVTHVSALRIQKLFRAKLAARALTKRKEEAAAKNAPKAWVDPRSSRASSSASLASLASTAAQKRAEGGGP</sequence>
<evidence type="ECO:0000256" key="2">
    <source>
        <dbReference type="ARBA" id="ARBA00022737"/>
    </source>
</evidence>
<feature type="compositionally biased region" description="Low complexity" evidence="3">
    <location>
        <begin position="732"/>
        <end position="748"/>
    </location>
</feature>
<dbReference type="InterPro" id="IPR045156">
    <property type="entry name" value="Vac8"/>
</dbReference>
<accession>C1N7T6</accession>
<dbReference type="InterPro" id="IPR016024">
    <property type="entry name" value="ARM-type_fold"/>
</dbReference>
<dbReference type="PANTHER" id="PTHR47249:SF1">
    <property type="entry name" value="VACUOLAR PROTEIN 8"/>
    <property type="match status" value="1"/>
</dbReference>
<protein>
    <submittedName>
        <fullName evidence="4">Predicted protein</fullName>
    </submittedName>
</protein>
<evidence type="ECO:0000256" key="1">
    <source>
        <dbReference type="ARBA" id="ARBA00005462"/>
    </source>
</evidence>